<dbReference type="EMBL" id="JBANQN010000007">
    <property type="protein sequence ID" value="KAK6784270.1"/>
    <property type="molecule type" value="Genomic_DNA"/>
</dbReference>
<name>A0AAN8Y941_SOLBU</name>
<evidence type="ECO:0000313" key="2">
    <source>
        <dbReference type="EMBL" id="KAK6784270.1"/>
    </source>
</evidence>
<sequence length="116" mass="13258">MAKINMAWHTRDRLKGGSFIDSTMTNEIRNKEEDRDEQISKVMTSIDLLIAKHIMCTRSKSVNSIGAQSTTFFEEEVAYASFDEDVRYLANQGLGSQPGYQETNHCPWHPSKEIQD</sequence>
<feature type="compositionally biased region" description="Polar residues" evidence="1">
    <location>
        <begin position="93"/>
        <end position="104"/>
    </location>
</feature>
<feature type="region of interest" description="Disordered" evidence="1">
    <location>
        <begin position="93"/>
        <end position="116"/>
    </location>
</feature>
<comment type="caution">
    <text evidence="2">The sequence shown here is derived from an EMBL/GenBank/DDBJ whole genome shotgun (WGS) entry which is preliminary data.</text>
</comment>
<keyword evidence="3" id="KW-1185">Reference proteome</keyword>
<gene>
    <name evidence="2" type="ORF">RDI58_017724</name>
</gene>
<evidence type="ECO:0000313" key="3">
    <source>
        <dbReference type="Proteomes" id="UP001371456"/>
    </source>
</evidence>
<organism evidence="2 3">
    <name type="scientific">Solanum bulbocastanum</name>
    <name type="common">Wild potato</name>
    <dbReference type="NCBI Taxonomy" id="147425"/>
    <lineage>
        <taxon>Eukaryota</taxon>
        <taxon>Viridiplantae</taxon>
        <taxon>Streptophyta</taxon>
        <taxon>Embryophyta</taxon>
        <taxon>Tracheophyta</taxon>
        <taxon>Spermatophyta</taxon>
        <taxon>Magnoliopsida</taxon>
        <taxon>eudicotyledons</taxon>
        <taxon>Gunneridae</taxon>
        <taxon>Pentapetalae</taxon>
        <taxon>asterids</taxon>
        <taxon>lamiids</taxon>
        <taxon>Solanales</taxon>
        <taxon>Solanaceae</taxon>
        <taxon>Solanoideae</taxon>
        <taxon>Solaneae</taxon>
        <taxon>Solanum</taxon>
    </lineage>
</organism>
<protein>
    <submittedName>
        <fullName evidence="2">Uncharacterized protein</fullName>
    </submittedName>
</protein>
<reference evidence="2 3" key="1">
    <citation type="submission" date="2024-02" db="EMBL/GenBank/DDBJ databases">
        <title>de novo genome assembly of Solanum bulbocastanum strain 11H21.</title>
        <authorList>
            <person name="Hosaka A.J."/>
        </authorList>
    </citation>
    <scope>NUCLEOTIDE SEQUENCE [LARGE SCALE GENOMIC DNA]</scope>
    <source>
        <tissue evidence="2">Young leaves</tissue>
    </source>
</reference>
<dbReference type="Proteomes" id="UP001371456">
    <property type="component" value="Unassembled WGS sequence"/>
</dbReference>
<dbReference type="AlphaFoldDB" id="A0AAN8Y941"/>
<accession>A0AAN8Y941</accession>
<proteinExistence type="predicted"/>
<evidence type="ECO:0000256" key="1">
    <source>
        <dbReference type="SAM" id="MobiDB-lite"/>
    </source>
</evidence>